<dbReference type="InterPro" id="IPR036188">
    <property type="entry name" value="FAD/NAD-bd_sf"/>
</dbReference>
<dbReference type="InterPro" id="IPR020946">
    <property type="entry name" value="Flavin_mOase-like"/>
</dbReference>
<sequence length="561" mass="62272">MTTLERTPKRIGIIGAGPAGLAALKSILESPEYALGQWVPTVFETSHTVGGVWHSSVSSPLYDSLTTNLPHPLMGFPSFPFPPNTPLFPHADRVQSYLEAYSDTFGLRSHVKFKAHVVDIKWRDPCWEILTENSSEVYRCSLLLVCNGHHNTPRVPSIPGLDSWLSSSRASHSQTYRNPHSIPIPLKDASILVVGSGPSGLDISAELLPLARRVFLSTSTGAPPSPPSQCTIKPRTTSFSSSSTVHFSDGTTENIDYCVLATGYSVTFPFFKNDSNAGFQIVPSLIPSDPPEDSTHSLINTSYSLFPLARHLFGFPGCGFRSHIQGQEQNNLPPPTSIAFLGLLVRVAPLPIVEAQARAALAVFRSSIEPTDSISGVDATSTTNTNDYTRPQIDWVHESNLISTRHLYLTSKFYESQSSPSNSDSPNTPDSNLPLRQFLSHRWHHFEPPDQFAYRDELDDLVSSLSRTDEHKRVRTRNWELLIYLHNLALRRTWRLIEARGEAEEWVRGVGTGASGRSGEEEWVDLMWRVVKWGEEHDDSGELRIAPNDEQKQDVEGVGEI</sequence>
<accession>A0A8H7XUX8</accession>
<dbReference type="PANTHER" id="PTHR23023">
    <property type="entry name" value="DIMETHYLANILINE MONOOXYGENASE"/>
    <property type="match status" value="1"/>
</dbReference>
<evidence type="ECO:0000256" key="2">
    <source>
        <dbReference type="ARBA" id="ARBA00022630"/>
    </source>
</evidence>
<dbReference type="OrthoDB" id="66881at2759"/>
<evidence type="ECO:0000313" key="7">
    <source>
        <dbReference type="EMBL" id="KAG5168131.1"/>
    </source>
</evidence>
<dbReference type="AlphaFoldDB" id="A0A8H7XUX8"/>
<dbReference type="EMBL" id="JAFIQS010000006">
    <property type="protein sequence ID" value="KAG5168131.1"/>
    <property type="molecule type" value="Genomic_DNA"/>
</dbReference>
<dbReference type="InterPro" id="IPR050346">
    <property type="entry name" value="FMO-like"/>
</dbReference>
<proteinExistence type="inferred from homology"/>
<reference evidence="7" key="1">
    <citation type="submission" date="2021-02" db="EMBL/GenBank/DDBJ databases">
        <title>Psilocybe cubensis genome.</title>
        <authorList>
            <person name="Mckernan K.J."/>
            <person name="Crawford S."/>
            <person name="Trippe A."/>
            <person name="Kane L.T."/>
            <person name="Mclaughlin S."/>
        </authorList>
    </citation>
    <scope>NUCLEOTIDE SEQUENCE [LARGE SCALE GENOMIC DNA]</scope>
    <source>
        <strain evidence="7">MGC-MH-2018</strain>
    </source>
</reference>
<evidence type="ECO:0000256" key="6">
    <source>
        <dbReference type="SAM" id="MobiDB-lite"/>
    </source>
</evidence>
<organism evidence="7">
    <name type="scientific">Psilocybe cubensis</name>
    <name type="common">Psychedelic mushroom</name>
    <name type="synonym">Stropharia cubensis</name>
    <dbReference type="NCBI Taxonomy" id="181762"/>
    <lineage>
        <taxon>Eukaryota</taxon>
        <taxon>Fungi</taxon>
        <taxon>Dikarya</taxon>
        <taxon>Basidiomycota</taxon>
        <taxon>Agaricomycotina</taxon>
        <taxon>Agaricomycetes</taxon>
        <taxon>Agaricomycetidae</taxon>
        <taxon>Agaricales</taxon>
        <taxon>Agaricineae</taxon>
        <taxon>Strophariaceae</taxon>
        <taxon>Psilocybe</taxon>
    </lineage>
</organism>
<dbReference type="InterPro" id="IPR000960">
    <property type="entry name" value="Flavin_mOase"/>
</dbReference>
<evidence type="ECO:0000256" key="5">
    <source>
        <dbReference type="ARBA" id="ARBA00023002"/>
    </source>
</evidence>
<feature type="region of interest" description="Disordered" evidence="6">
    <location>
        <begin position="540"/>
        <end position="561"/>
    </location>
</feature>
<evidence type="ECO:0000256" key="3">
    <source>
        <dbReference type="ARBA" id="ARBA00022827"/>
    </source>
</evidence>
<dbReference type="PRINTS" id="PR00370">
    <property type="entry name" value="FMOXYGENASE"/>
</dbReference>
<evidence type="ECO:0000256" key="4">
    <source>
        <dbReference type="ARBA" id="ARBA00022857"/>
    </source>
</evidence>
<evidence type="ECO:0000256" key="1">
    <source>
        <dbReference type="ARBA" id="ARBA00009183"/>
    </source>
</evidence>
<keyword evidence="3" id="KW-0274">FAD</keyword>
<dbReference type="GO" id="GO:0050660">
    <property type="term" value="F:flavin adenine dinucleotide binding"/>
    <property type="evidence" value="ECO:0007669"/>
    <property type="project" value="InterPro"/>
</dbReference>
<dbReference type="GO" id="GO:0050661">
    <property type="term" value="F:NADP binding"/>
    <property type="evidence" value="ECO:0007669"/>
    <property type="project" value="InterPro"/>
</dbReference>
<gene>
    <name evidence="7" type="ORF">JR316_006724</name>
</gene>
<dbReference type="GO" id="GO:0004499">
    <property type="term" value="F:N,N-dimethylaniline monooxygenase activity"/>
    <property type="evidence" value="ECO:0007669"/>
    <property type="project" value="InterPro"/>
</dbReference>
<dbReference type="SUPFAM" id="SSF51905">
    <property type="entry name" value="FAD/NAD(P)-binding domain"/>
    <property type="match status" value="1"/>
</dbReference>
<keyword evidence="4" id="KW-0521">NADP</keyword>
<dbReference type="Gene3D" id="3.50.50.60">
    <property type="entry name" value="FAD/NAD(P)-binding domain"/>
    <property type="match status" value="1"/>
</dbReference>
<comment type="caution">
    <text evidence="7">The sequence shown here is derived from an EMBL/GenBank/DDBJ whole genome shotgun (WGS) entry which is preliminary data.</text>
</comment>
<keyword evidence="2" id="KW-0285">Flavoprotein</keyword>
<keyword evidence="5" id="KW-0560">Oxidoreductase</keyword>
<name>A0A8H7XUX8_PSICU</name>
<comment type="similarity">
    <text evidence="1">Belongs to the FMO family.</text>
</comment>
<dbReference type="Pfam" id="PF00743">
    <property type="entry name" value="FMO-like"/>
    <property type="match status" value="1"/>
</dbReference>
<protein>
    <recommendedName>
        <fullName evidence="8">FAD/NAD(P)-binding domain-containing protein</fullName>
    </recommendedName>
</protein>
<evidence type="ECO:0008006" key="8">
    <source>
        <dbReference type="Google" id="ProtNLM"/>
    </source>
</evidence>